<evidence type="ECO:0000256" key="2">
    <source>
        <dbReference type="ARBA" id="ARBA00022729"/>
    </source>
</evidence>
<dbReference type="GO" id="GO:0015627">
    <property type="term" value="C:type II protein secretion system complex"/>
    <property type="evidence" value="ECO:0007669"/>
    <property type="project" value="TreeGrafter"/>
</dbReference>
<comment type="subunit">
    <text evidence="3">The core secretion machinery of the T3SS is composed of approximately 20 different proteins, including cytoplasmic components, a base, an export apparatus and a needle. This subunit is part of the base, which anchors the injectisome in the bacterial cell envelope. Forms a stable homooligomeric complex.</text>
</comment>
<reference evidence="8 10" key="1">
    <citation type="submission" date="2018-06" db="EMBL/GenBank/DDBJ databases">
        <authorList>
            <consortium name="Pathogen Informatics"/>
            <person name="Doyle S."/>
        </authorList>
    </citation>
    <scope>NUCLEOTIDE SEQUENCE [LARGE SCALE GENOMIC DNA]</scope>
    <source>
        <strain evidence="8 10">NCTC11159</strain>
    </source>
</reference>
<feature type="domain" description="SPI-1 type 3 secretion system secretin N0" evidence="7">
    <location>
        <begin position="38"/>
        <end position="106"/>
    </location>
</feature>
<protein>
    <recommendedName>
        <fullName evidence="3">Type 3 secretion system secretin</fullName>
        <shortName evidence="3">T3SS secretin</shortName>
    </recommendedName>
</protein>
<dbReference type="AlphaFoldDB" id="A0A377Q5Y7"/>
<evidence type="ECO:0000313" key="10">
    <source>
        <dbReference type="Proteomes" id="UP000255108"/>
    </source>
</evidence>
<evidence type="ECO:0000256" key="4">
    <source>
        <dbReference type="RuleBase" id="RU004004"/>
    </source>
</evidence>
<dbReference type="Pfam" id="PF00263">
    <property type="entry name" value="Secretin"/>
    <property type="match status" value="1"/>
</dbReference>
<feature type="domain" description="NolW-like" evidence="6">
    <location>
        <begin position="113"/>
        <end position="170"/>
    </location>
</feature>
<dbReference type="PRINTS" id="PR01337">
    <property type="entry name" value="TYPE3OMGPROT"/>
</dbReference>
<dbReference type="Gene3D" id="3.30.1370.120">
    <property type="match status" value="2"/>
</dbReference>
<comment type="function">
    <text evidence="3">Component of the type III secretion system (T3SS), also called injectisome, which is used to inject bacterial effector proteins into eukaryotic host cells. Forms a ring-shaped multimeric structure with an apparent central pore in the outer membrane.</text>
</comment>
<dbReference type="PANTHER" id="PTHR30332">
    <property type="entry name" value="PROBABLE GENERAL SECRETION PATHWAY PROTEIN D"/>
    <property type="match status" value="1"/>
</dbReference>
<evidence type="ECO:0000259" key="7">
    <source>
        <dbReference type="Pfam" id="PF21304"/>
    </source>
</evidence>
<dbReference type="InterPro" id="IPR005644">
    <property type="entry name" value="NolW-like"/>
</dbReference>
<dbReference type="InterPro" id="IPR004846">
    <property type="entry name" value="T2SS/T3SS_dom"/>
</dbReference>
<feature type="chain" id="PRO_5026408317" description="Type 3 secretion system secretin" evidence="3">
    <location>
        <begin position="23"/>
        <end position="561"/>
    </location>
</feature>
<dbReference type="Proteomes" id="UP000255108">
    <property type="component" value="Unassembled WGS sequence"/>
</dbReference>
<evidence type="ECO:0000313" key="11">
    <source>
        <dbReference type="Proteomes" id="UP000295794"/>
    </source>
</evidence>
<keyword evidence="3" id="KW-0998">Cell outer membrane</keyword>
<reference evidence="9 11" key="2">
    <citation type="submission" date="2019-03" db="EMBL/GenBank/DDBJ databases">
        <title>Genomic Encyclopedia of Type Strains, Phase IV (KMG-IV): sequencing the most valuable type-strain genomes for metagenomic binning, comparative biology and taxonomic classification.</title>
        <authorList>
            <person name="Goeker M."/>
        </authorList>
    </citation>
    <scope>NUCLEOTIDE SEQUENCE [LARGE SCALE GENOMIC DNA]</scope>
    <source>
        <strain evidence="9 11">DSM 3764</strain>
    </source>
</reference>
<evidence type="ECO:0000313" key="8">
    <source>
        <dbReference type="EMBL" id="STQ90130.1"/>
    </source>
</evidence>
<dbReference type="InterPro" id="IPR038591">
    <property type="entry name" value="NolW-like_sf"/>
</dbReference>
<dbReference type="InterPro" id="IPR003522">
    <property type="entry name" value="T3SS_OM_pore_YscC"/>
</dbReference>
<keyword evidence="3" id="KW-0472">Membrane</keyword>
<dbReference type="GO" id="GO:0030257">
    <property type="term" value="C:type III protein secretion system complex"/>
    <property type="evidence" value="ECO:0007669"/>
    <property type="project" value="UniProtKB-UniRule"/>
</dbReference>
<keyword evidence="3" id="KW-0811">Translocation</keyword>
<keyword evidence="3 4" id="KW-0813">Transport</keyword>
<keyword evidence="11" id="KW-1185">Reference proteome</keyword>
<feature type="signal peptide" evidence="3">
    <location>
        <begin position="1"/>
        <end position="22"/>
    </location>
</feature>
<dbReference type="GO" id="GO:0009279">
    <property type="term" value="C:cell outer membrane"/>
    <property type="evidence" value="ECO:0007669"/>
    <property type="project" value="UniProtKB-SubCell"/>
</dbReference>
<dbReference type="EMBL" id="SMBT01000028">
    <property type="protein sequence ID" value="TCU81122.1"/>
    <property type="molecule type" value="Genomic_DNA"/>
</dbReference>
<dbReference type="InterPro" id="IPR049034">
    <property type="entry name" value="T3S_SPI-1_N0"/>
</dbReference>
<comment type="similarity">
    <text evidence="3">Belongs to the bacterial secretin family. T3SS SctC subfamily.</text>
</comment>
<dbReference type="Proteomes" id="UP000295794">
    <property type="component" value="Unassembled WGS sequence"/>
</dbReference>
<gene>
    <name evidence="8" type="primary">invG_1</name>
    <name evidence="3" type="synonym">sctC</name>
    <name evidence="9" type="ORF">EV682_12814</name>
    <name evidence="8" type="ORF">NCTC11159_01192</name>
</gene>
<feature type="domain" description="NolW-like" evidence="6">
    <location>
        <begin position="256"/>
        <end position="296"/>
    </location>
</feature>
<dbReference type="Pfam" id="PF03958">
    <property type="entry name" value="Secretin_N"/>
    <property type="match status" value="2"/>
</dbReference>
<sequence precursor="true">MNKFKVFSIAFLLCVMTLESQADPLVSKVQDSRGRIGYVSKNESVQLLLNALAADIKKPFILSPKAMKKTVTGEFDFSQPVQLLHKISNQVGLIWYDDGASYYVYDNSEVKNAVLSLRNASLNNLSEFMRRTGLLDKRYPIRGDAKSNTFYISGPPVYVDLVANAAGYLDDLYKNVDLNKQKIELIRLHNTFVNDRSFDLRSEKVTLPGIASVVGLMLAADGAELIEHPREKPPVGVEAAPLIAAGQTLDGKTFNTSQGQVKIAAYAETNSLLVKGTREQVDIIHGLITQLDVPKRHIELSLWIIDISKSNLDQLGVNWQGAINLGNQVEVALNAGNMQLTGGNTSVLDGAKFVASIMALSQKGQAQIVSRPIVLTQENVPAIFDNNSTFYTKLESERAVALESVTYGTLINVLPRFSEEGEEVEMILNIEDGSAASPSSNGLNNVNGMPVITRTKINTVARVPKDKSLLIGGYSLEHYTKTESKVPLLGDLPWVGGAFRSTKEDVKKMVRVFLIQPRPLDTGSTWNARQFIAPSVLFPDAALDEVVQLLRQSVGDKYGGH</sequence>
<evidence type="ECO:0000256" key="1">
    <source>
        <dbReference type="ARBA" id="ARBA00004442"/>
    </source>
</evidence>
<dbReference type="RefSeq" id="WP_115226507.1">
    <property type="nucleotide sequence ID" value="NZ_CAWOLO010000028.1"/>
</dbReference>
<dbReference type="OrthoDB" id="9779724at2"/>
<proteinExistence type="inferred from homology"/>
<evidence type="ECO:0000259" key="6">
    <source>
        <dbReference type="Pfam" id="PF03958"/>
    </source>
</evidence>
<evidence type="ECO:0000259" key="5">
    <source>
        <dbReference type="Pfam" id="PF00263"/>
    </source>
</evidence>
<dbReference type="Gene3D" id="3.55.50.30">
    <property type="match status" value="1"/>
</dbReference>
<evidence type="ECO:0000313" key="9">
    <source>
        <dbReference type="EMBL" id="TCU81122.1"/>
    </source>
</evidence>
<accession>A0A377Q5Y7</accession>
<dbReference type="HAMAP" id="MF_02219">
    <property type="entry name" value="Type_III_secretin"/>
    <property type="match status" value="1"/>
</dbReference>
<keyword evidence="3" id="KW-0653">Protein transport</keyword>
<dbReference type="PANTHER" id="PTHR30332:SF5">
    <property type="entry name" value="SPI-1 TYPE 3 SECRETION SYSTEM SECRETIN"/>
    <property type="match status" value="1"/>
</dbReference>
<organism evidence="8 10">
    <name type="scientific">Iodobacter fluviatilis</name>
    <dbReference type="NCBI Taxonomy" id="537"/>
    <lineage>
        <taxon>Bacteria</taxon>
        <taxon>Pseudomonadati</taxon>
        <taxon>Pseudomonadota</taxon>
        <taxon>Betaproteobacteria</taxon>
        <taxon>Neisseriales</taxon>
        <taxon>Chitinibacteraceae</taxon>
        <taxon>Iodobacter</taxon>
    </lineage>
</organism>
<dbReference type="NCBIfam" id="TIGR02516">
    <property type="entry name" value="type_III_yscC"/>
    <property type="match status" value="1"/>
</dbReference>
<keyword evidence="2 3" id="KW-0732">Signal</keyword>
<dbReference type="GO" id="GO:0030254">
    <property type="term" value="P:protein secretion by the type III secretion system"/>
    <property type="evidence" value="ECO:0007669"/>
    <property type="project" value="UniProtKB-UniRule"/>
</dbReference>
<dbReference type="InterPro" id="IPR050810">
    <property type="entry name" value="Bact_Secretion_Sys_Channel"/>
</dbReference>
<dbReference type="Pfam" id="PF21304">
    <property type="entry name" value="T3S_SPI-1_N0"/>
    <property type="match status" value="1"/>
</dbReference>
<name>A0A377Q5Y7_9NEIS</name>
<dbReference type="EMBL" id="UGHR01000001">
    <property type="protein sequence ID" value="STQ90130.1"/>
    <property type="molecule type" value="Genomic_DNA"/>
</dbReference>
<evidence type="ECO:0000256" key="3">
    <source>
        <dbReference type="HAMAP-Rule" id="MF_02219"/>
    </source>
</evidence>
<comment type="subcellular location">
    <subcellularLocation>
        <location evidence="1 3 4">Cell outer membrane</location>
    </subcellularLocation>
</comment>
<feature type="domain" description="Type II/III secretion system secretin-like" evidence="5">
    <location>
        <begin position="359"/>
        <end position="518"/>
    </location>
</feature>